<gene>
    <name evidence="2" type="ordered locus">MSWAN_0784</name>
</gene>
<dbReference type="AlphaFoldDB" id="F6D874"/>
<dbReference type="InterPro" id="IPR029039">
    <property type="entry name" value="Flavoprotein-like_sf"/>
</dbReference>
<dbReference type="InterPro" id="IPR012349">
    <property type="entry name" value="Split_barrel_FMN-bd"/>
</dbReference>
<dbReference type="GO" id="GO:0010181">
    <property type="term" value="F:FMN binding"/>
    <property type="evidence" value="ECO:0007669"/>
    <property type="project" value="InterPro"/>
</dbReference>
<dbReference type="SUPFAM" id="SSF50475">
    <property type="entry name" value="FMN-binding split barrel"/>
    <property type="match status" value="1"/>
</dbReference>
<sequence length="360" mass="41628">MFFQVLKQLSDFERIWVIKLVYGIEKRKFINMTNLDLINNFGVIKMKKTLIIYESKYGTTEKVSKYLSLVLGPASYCKTSEFSDQFKDFDFIIIGSPIYKRELNPRVSKFVQENLNWLKNRQVALFCTCLNIKDGNKSLEKIGNEIGNVSNLRALGGVLKLDDLTDEDSKALEKFSEMVGFDLKDMNKFNLDNVIDYALELKNIKDELIEKIPQTKLKAEIEEFLFSHNTCTLSTSYKERVRSTPIEYNYHDGSIYLLSEGGEKFANILLNNKVSMAIYEDYTGMNNLAGMQITGHAAITLKDEDEYEKVLQIKGLNPEYIKKMPVNLNIIKVKIEKIEFLYSKFKNMGYEARQILNLNN</sequence>
<evidence type="ECO:0000313" key="3">
    <source>
        <dbReference type="Proteomes" id="UP000009231"/>
    </source>
</evidence>
<dbReference type="PANTHER" id="PTHR38030:SF2">
    <property type="entry name" value="PROTOPORPHYRINOGEN IX DEHYDROGENASE [QUINONE]"/>
    <property type="match status" value="1"/>
</dbReference>
<evidence type="ECO:0000313" key="2">
    <source>
        <dbReference type="EMBL" id="AEG17813.1"/>
    </source>
</evidence>
<dbReference type="GO" id="GO:0070819">
    <property type="term" value="F:menaquinone-dependent protoporphyrinogen oxidase activity"/>
    <property type="evidence" value="ECO:0007669"/>
    <property type="project" value="TreeGrafter"/>
</dbReference>
<dbReference type="InterPro" id="IPR011576">
    <property type="entry name" value="Pyridox_Oxase_N"/>
</dbReference>
<name>F6D874_METPW</name>
<dbReference type="Gene3D" id="2.30.110.10">
    <property type="entry name" value="Electron Transport, Fmn-binding Protein, Chain A"/>
    <property type="match status" value="1"/>
</dbReference>
<dbReference type="PANTHER" id="PTHR38030">
    <property type="entry name" value="PROTOPORPHYRINOGEN IX DEHYDROGENASE [MENAQUINONE]"/>
    <property type="match status" value="1"/>
</dbReference>
<dbReference type="SUPFAM" id="SSF52218">
    <property type="entry name" value="Flavoproteins"/>
    <property type="match status" value="1"/>
</dbReference>
<dbReference type="PROSITE" id="PS50902">
    <property type="entry name" value="FLAVODOXIN_LIKE"/>
    <property type="match status" value="1"/>
</dbReference>
<dbReference type="STRING" id="868131.MSWAN_0784"/>
<dbReference type="EMBL" id="CP002772">
    <property type="protein sequence ID" value="AEG17813.1"/>
    <property type="molecule type" value="Genomic_DNA"/>
</dbReference>
<accession>F6D874</accession>
<dbReference type="InterPro" id="IPR052200">
    <property type="entry name" value="Protoporphyrinogen_IX_DH"/>
</dbReference>
<protein>
    <submittedName>
        <fullName evidence="2">Pyridoxamine 5'-phosphate oxidase-related FMN-binding protein</fullName>
    </submittedName>
</protein>
<dbReference type="Gene3D" id="3.40.50.360">
    <property type="match status" value="1"/>
</dbReference>
<dbReference type="InterPro" id="IPR026816">
    <property type="entry name" value="Flavodoxin_dom"/>
</dbReference>
<reference evidence="2 3" key="1">
    <citation type="journal article" date="2014" name="Int. J. Syst. Evol. Microbiol.">
        <title>Methanobacterium paludis sp. nov. and a novel strain of Methanobacterium lacus isolated from northern peatlands.</title>
        <authorList>
            <person name="Cadillo-Quiroz H."/>
            <person name="Brauer S.L."/>
            <person name="Goodson N."/>
            <person name="Yavitt J.B."/>
            <person name="Zinder S.H."/>
        </authorList>
    </citation>
    <scope>NUCLEOTIDE SEQUENCE [LARGE SCALE GENOMIC DNA]</scope>
    <source>
        <strain evidence="3">DSM 25820 / JCM 18151 / SWAN1</strain>
    </source>
</reference>
<organism evidence="2 3">
    <name type="scientific">Methanobacterium paludis (strain DSM 25820 / JCM 18151 / SWAN1)</name>
    <dbReference type="NCBI Taxonomy" id="868131"/>
    <lineage>
        <taxon>Archaea</taxon>
        <taxon>Methanobacteriati</taxon>
        <taxon>Methanobacteriota</taxon>
        <taxon>Methanomada group</taxon>
        <taxon>Methanobacteria</taxon>
        <taxon>Methanobacteriales</taxon>
        <taxon>Methanobacteriaceae</taxon>
        <taxon>Methanobacterium</taxon>
    </lineage>
</organism>
<dbReference type="eggNOG" id="arCOG00525">
    <property type="taxonomic scope" value="Archaea"/>
</dbReference>
<dbReference type="HOGENOM" id="CLU_884589_0_0_2"/>
<keyword evidence="3" id="KW-1185">Reference proteome</keyword>
<dbReference type="GO" id="GO:0006783">
    <property type="term" value="P:heme biosynthetic process"/>
    <property type="evidence" value="ECO:0007669"/>
    <property type="project" value="TreeGrafter"/>
</dbReference>
<proteinExistence type="predicted"/>
<evidence type="ECO:0000259" key="1">
    <source>
        <dbReference type="PROSITE" id="PS50902"/>
    </source>
</evidence>
<dbReference type="KEGG" id="mew:MSWAN_0784"/>
<dbReference type="Pfam" id="PF12724">
    <property type="entry name" value="Flavodoxin_5"/>
    <property type="match status" value="1"/>
</dbReference>
<dbReference type="InterPro" id="IPR008254">
    <property type="entry name" value="Flavodoxin/NO_synth"/>
</dbReference>
<dbReference type="Proteomes" id="UP000009231">
    <property type="component" value="Chromosome"/>
</dbReference>
<feature type="domain" description="Flavodoxin-like" evidence="1">
    <location>
        <begin position="49"/>
        <end position="180"/>
    </location>
</feature>
<dbReference type="Pfam" id="PF01243">
    <property type="entry name" value="PNPOx_N"/>
    <property type="match status" value="1"/>
</dbReference>